<accession>A0A251UH96</accession>
<evidence type="ECO:0000256" key="1">
    <source>
        <dbReference type="SAM" id="MobiDB-lite"/>
    </source>
</evidence>
<dbReference type="EMBL" id="CM007895">
    <property type="protein sequence ID" value="OTG22142.1"/>
    <property type="molecule type" value="Genomic_DNA"/>
</dbReference>
<organism evidence="3 4">
    <name type="scientific">Helianthus annuus</name>
    <name type="common">Common sunflower</name>
    <dbReference type="NCBI Taxonomy" id="4232"/>
    <lineage>
        <taxon>Eukaryota</taxon>
        <taxon>Viridiplantae</taxon>
        <taxon>Streptophyta</taxon>
        <taxon>Embryophyta</taxon>
        <taxon>Tracheophyta</taxon>
        <taxon>Spermatophyta</taxon>
        <taxon>Magnoliopsida</taxon>
        <taxon>eudicotyledons</taxon>
        <taxon>Gunneridae</taxon>
        <taxon>Pentapetalae</taxon>
        <taxon>asterids</taxon>
        <taxon>campanulids</taxon>
        <taxon>Asterales</taxon>
        <taxon>Asteraceae</taxon>
        <taxon>Asteroideae</taxon>
        <taxon>Heliantheae alliance</taxon>
        <taxon>Heliantheae</taxon>
        <taxon>Helianthus</taxon>
    </lineage>
</organism>
<evidence type="ECO:0000313" key="4">
    <source>
        <dbReference type="Proteomes" id="UP000215914"/>
    </source>
</evidence>
<dbReference type="InParanoid" id="A0A251UH96"/>
<gene>
    <name evidence="3" type="ORF">HannXRQ_Chr06g0168251</name>
    <name evidence="2" type="ORF">HanXRQr2_Chr06g0244091</name>
</gene>
<evidence type="ECO:0000313" key="2">
    <source>
        <dbReference type="EMBL" id="KAF5801091.1"/>
    </source>
</evidence>
<reference evidence="3" key="2">
    <citation type="submission" date="2017-02" db="EMBL/GenBank/DDBJ databases">
        <title>Sunflower complete genome.</title>
        <authorList>
            <person name="Langlade N."/>
            <person name="Munos S."/>
        </authorList>
    </citation>
    <scope>NUCLEOTIDE SEQUENCE [LARGE SCALE GENOMIC DNA]</scope>
    <source>
        <tissue evidence="3">Leaves</tissue>
    </source>
</reference>
<dbReference type="AlphaFoldDB" id="A0A251UH96"/>
<feature type="compositionally biased region" description="Polar residues" evidence="1">
    <location>
        <begin position="120"/>
        <end position="141"/>
    </location>
</feature>
<reference evidence="2 4" key="1">
    <citation type="journal article" date="2017" name="Nature">
        <title>The sunflower genome provides insights into oil metabolism, flowering and Asterid evolution.</title>
        <authorList>
            <person name="Badouin H."/>
            <person name="Gouzy J."/>
            <person name="Grassa C.J."/>
            <person name="Murat F."/>
            <person name="Staton S.E."/>
            <person name="Cottret L."/>
            <person name="Lelandais-Briere C."/>
            <person name="Owens G.L."/>
            <person name="Carrere S."/>
            <person name="Mayjonade B."/>
            <person name="Legrand L."/>
            <person name="Gill N."/>
            <person name="Kane N.C."/>
            <person name="Bowers J.E."/>
            <person name="Hubner S."/>
            <person name="Bellec A."/>
            <person name="Berard A."/>
            <person name="Berges H."/>
            <person name="Blanchet N."/>
            <person name="Boniface M.C."/>
            <person name="Brunel D."/>
            <person name="Catrice O."/>
            <person name="Chaidir N."/>
            <person name="Claudel C."/>
            <person name="Donnadieu C."/>
            <person name="Faraut T."/>
            <person name="Fievet G."/>
            <person name="Helmstetter N."/>
            <person name="King M."/>
            <person name="Knapp S.J."/>
            <person name="Lai Z."/>
            <person name="Le Paslier M.C."/>
            <person name="Lippi Y."/>
            <person name="Lorenzon L."/>
            <person name="Mandel J.R."/>
            <person name="Marage G."/>
            <person name="Marchand G."/>
            <person name="Marquand E."/>
            <person name="Bret-Mestries E."/>
            <person name="Morien E."/>
            <person name="Nambeesan S."/>
            <person name="Nguyen T."/>
            <person name="Pegot-Espagnet P."/>
            <person name="Pouilly N."/>
            <person name="Raftis F."/>
            <person name="Sallet E."/>
            <person name="Schiex T."/>
            <person name="Thomas J."/>
            <person name="Vandecasteele C."/>
            <person name="Vares D."/>
            <person name="Vear F."/>
            <person name="Vautrin S."/>
            <person name="Crespi M."/>
            <person name="Mangin B."/>
            <person name="Burke J.M."/>
            <person name="Salse J."/>
            <person name="Munos S."/>
            <person name="Vincourt P."/>
            <person name="Rieseberg L.H."/>
            <person name="Langlade N.B."/>
        </authorList>
    </citation>
    <scope>NUCLEOTIDE SEQUENCE [LARGE SCALE GENOMIC DNA]</scope>
    <source>
        <strain evidence="4">cv. SF193</strain>
        <tissue evidence="2">Leaves</tissue>
    </source>
</reference>
<dbReference type="PANTHER" id="PTHR35486:SF1">
    <property type="entry name" value="OS02G0689500 PROTEIN"/>
    <property type="match status" value="1"/>
</dbReference>
<proteinExistence type="predicted"/>
<sequence>MRCKNHYTDLSSNVGVCASCLRERLFPLVAAHEPQAQHPVVLRSVSPYISQRKSDYSTSINTKHNSDRNRHHILPDQRFFSTPDIAPVTGSYNSCQKKKHGLFRFSLLSNLFRSKKRNENSNTRSRGGDDSATSATSSPFWFSNPRSGGGCRKKQQFCYNDASTAAGAGVMRKQYCSDRGMSPVRSSDCDGAKGEVYDRSEEYETCASRKQTPRRTPAHPLVRRGGGGGYGKNVSGLSFCLSPLVRVSPCRNWKQNGVAVAPVDSGEIRAPVMYNNNLLFCANRSRKVADFGRCAANR</sequence>
<dbReference type="Gramene" id="mRNA:HanXRQr2_Chr06g0244091">
    <property type="protein sequence ID" value="CDS:HanXRQr2_Chr06g0244091.1"/>
    <property type="gene ID" value="HanXRQr2_Chr06g0244091"/>
</dbReference>
<dbReference type="OrthoDB" id="688025at2759"/>
<dbReference type="PANTHER" id="PTHR35486">
    <property type="entry name" value="EXPRESSED PROTEIN"/>
    <property type="match status" value="1"/>
</dbReference>
<dbReference type="Proteomes" id="UP000215914">
    <property type="component" value="Chromosome 6"/>
</dbReference>
<protein>
    <submittedName>
        <fullName evidence="3">Uncharacterized protein</fullName>
    </submittedName>
</protein>
<dbReference type="FunCoup" id="A0A251UH96">
    <property type="interactions" value="1279"/>
</dbReference>
<dbReference type="EMBL" id="MNCJ02000321">
    <property type="protein sequence ID" value="KAF5801091.1"/>
    <property type="molecule type" value="Genomic_DNA"/>
</dbReference>
<dbReference type="OMA" id="GDIAYEY"/>
<feature type="region of interest" description="Disordered" evidence="1">
    <location>
        <begin position="207"/>
        <end position="227"/>
    </location>
</feature>
<evidence type="ECO:0000313" key="3">
    <source>
        <dbReference type="EMBL" id="OTG22142.1"/>
    </source>
</evidence>
<name>A0A251UH96_HELAN</name>
<feature type="region of interest" description="Disordered" evidence="1">
    <location>
        <begin position="116"/>
        <end position="141"/>
    </location>
</feature>
<reference evidence="2" key="3">
    <citation type="submission" date="2020-06" db="EMBL/GenBank/DDBJ databases">
        <title>Helianthus annuus Genome sequencing and assembly Release 2.</title>
        <authorList>
            <person name="Gouzy J."/>
            <person name="Langlade N."/>
            <person name="Munos S."/>
        </authorList>
    </citation>
    <scope>NUCLEOTIDE SEQUENCE</scope>
    <source>
        <tissue evidence="2">Leaves</tissue>
    </source>
</reference>
<keyword evidence="4" id="KW-1185">Reference proteome</keyword>